<organism evidence="7 8">
    <name type="scientific">Listeria innocua ATCC 33091</name>
    <dbReference type="NCBI Taxonomy" id="1002366"/>
    <lineage>
        <taxon>Bacteria</taxon>
        <taxon>Bacillati</taxon>
        <taxon>Bacillota</taxon>
        <taxon>Bacilli</taxon>
        <taxon>Bacillales</taxon>
        <taxon>Listeriaceae</taxon>
        <taxon>Listeria</taxon>
    </lineage>
</organism>
<evidence type="ECO:0000256" key="3">
    <source>
        <dbReference type="ARBA" id="ARBA00022723"/>
    </source>
</evidence>
<evidence type="ECO:0000313" key="7">
    <source>
        <dbReference type="EMBL" id="EHN60970.1"/>
    </source>
</evidence>
<name>A0AB72Z7Y5_LISIO</name>
<evidence type="ECO:0000256" key="4">
    <source>
        <dbReference type="ARBA" id="ARBA00022729"/>
    </source>
</evidence>
<dbReference type="GO" id="GO:0015689">
    <property type="term" value="P:molybdate ion transport"/>
    <property type="evidence" value="ECO:0007669"/>
    <property type="project" value="InterPro"/>
</dbReference>
<comment type="similarity">
    <text evidence="1">Belongs to the bacterial solute-binding protein ModA family.</text>
</comment>
<dbReference type="GO" id="GO:0030973">
    <property type="term" value="F:molybdate ion binding"/>
    <property type="evidence" value="ECO:0007669"/>
    <property type="project" value="TreeGrafter"/>
</dbReference>
<feature type="binding site" evidence="5">
    <location>
        <position position="147"/>
    </location>
    <ligand>
        <name>molybdate</name>
        <dbReference type="ChEBI" id="CHEBI:36264"/>
    </ligand>
</feature>
<dbReference type="PANTHER" id="PTHR30632">
    <property type="entry name" value="MOLYBDATE-BINDING PERIPLASMIC PROTEIN"/>
    <property type="match status" value="1"/>
</dbReference>
<reference evidence="7 8" key="1">
    <citation type="submission" date="2011-08" db="EMBL/GenBank/DDBJ databases">
        <authorList>
            <person name="Weinstock G."/>
            <person name="Sodergren E."/>
            <person name="Clifton S."/>
            <person name="Fulton L."/>
            <person name="Fulton B."/>
            <person name="Courtney L."/>
            <person name="Fronick C."/>
            <person name="Harrison M."/>
            <person name="Strong C."/>
            <person name="Farmer C."/>
            <person name="Delahaunty K."/>
            <person name="Markovic C."/>
            <person name="Hall O."/>
            <person name="Minx P."/>
            <person name="Tomlinson C."/>
            <person name="Mitreva M."/>
            <person name="Hou S."/>
            <person name="Chen J."/>
            <person name="Wollam A."/>
            <person name="Pepin K.H."/>
            <person name="Johnson M."/>
            <person name="Bhonagiri V."/>
            <person name="Zhang X."/>
            <person name="Suruliraj S."/>
            <person name="Warren W."/>
            <person name="Chinwalla A."/>
            <person name="Mardis E.R."/>
            <person name="Wilson R.K."/>
        </authorList>
    </citation>
    <scope>NUCLEOTIDE SEQUENCE [LARGE SCALE GENOMIC DNA]</scope>
    <source>
        <strain evidence="7 8">ATCC 33091</strain>
    </source>
</reference>
<dbReference type="PROSITE" id="PS51257">
    <property type="entry name" value="PROKAR_LIPOPROTEIN"/>
    <property type="match status" value="1"/>
</dbReference>
<dbReference type="InterPro" id="IPR050682">
    <property type="entry name" value="ModA/WtpA"/>
</dbReference>
<dbReference type="Proteomes" id="UP000003597">
    <property type="component" value="Unassembled WGS sequence"/>
</dbReference>
<feature type="binding site" evidence="5">
    <location>
        <position position="192"/>
    </location>
    <ligand>
        <name>molybdate</name>
        <dbReference type="ChEBI" id="CHEBI:36264"/>
    </ligand>
</feature>
<keyword evidence="3 5" id="KW-0479">Metal-binding</keyword>
<keyword evidence="2 5" id="KW-0500">Molybdenum</keyword>
<feature type="binding site" evidence="5">
    <location>
        <position position="67"/>
    </location>
    <ligand>
        <name>molybdate</name>
        <dbReference type="ChEBI" id="CHEBI:36264"/>
    </ligand>
</feature>
<dbReference type="CDD" id="cd13537">
    <property type="entry name" value="PBP2_YvgL_like"/>
    <property type="match status" value="1"/>
</dbReference>
<evidence type="ECO:0000256" key="6">
    <source>
        <dbReference type="SAM" id="SignalP"/>
    </source>
</evidence>
<dbReference type="AlphaFoldDB" id="A0AB72Z7Y5"/>
<feature type="signal peptide" evidence="6">
    <location>
        <begin position="1"/>
        <end position="20"/>
    </location>
</feature>
<dbReference type="FunFam" id="3.40.190.10:FF:000035">
    <property type="entry name" value="Molybdate ABC transporter substrate-binding protein"/>
    <property type="match status" value="1"/>
</dbReference>
<dbReference type="PIRSF" id="PIRSF004846">
    <property type="entry name" value="ModA"/>
    <property type="match status" value="1"/>
</dbReference>
<proteinExistence type="inferred from homology"/>
<dbReference type="RefSeq" id="WP_003771290.1">
    <property type="nucleotide sequence ID" value="NZ_JH556647.1"/>
</dbReference>
<keyword evidence="8" id="KW-1185">Reference proteome</keyword>
<dbReference type="NCBIfam" id="TIGR01256">
    <property type="entry name" value="modA"/>
    <property type="match status" value="1"/>
</dbReference>
<dbReference type="Gene3D" id="3.40.190.10">
    <property type="entry name" value="Periplasmic binding protein-like II"/>
    <property type="match status" value="2"/>
</dbReference>
<accession>A0AB72Z7Y5</accession>
<evidence type="ECO:0000256" key="5">
    <source>
        <dbReference type="PIRSR" id="PIRSR004846-1"/>
    </source>
</evidence>
<comment type="caution">
    <text evidence="7">The sequence shown here is derived from an EMBL/GenBank/DDBJ whole genome shotgun (WGS) entry which is preliminary data.</text>
</comment>
<dbReference type="SUPFAM" id="SSF53850">
    <property type="entry name" value="Periplasmic binding protein-like II"/>
    <property type="match status" value="1"/>
</dbReference>
<feature type="chain" id="PRO_5044499149" evidence="6">
    <location>
        <begin position="21"/>
        <end position="257"/>
    </location>
</feature>
<dbReference type="EMBL" id="AGCN01000032">
    <property type="protein sequence ID" value="EHN60970.1"/>
    <property type="molecule type" value="Genomic_DNA"/>
</dbReference>
<evidence type="ECO:0000256" key="1">
    <source>
        <dbReference type="ARBA" id="ARBA00009175"/>
    </source>
</evidence>
<evidence type="ECO:0000256" key="2">
    <source>
        <dbReference type="ARBA" id="ARBA00022505"/>
    </source>
</evidence>
<feature type="binding site" evidence="5">
    <location>
        <position position="39"/>
    </location>
    <ligand>
        <name>molybdate</name>
        <dbReference type="ChEBI" id="CHEBI:36264"/>
    </ligand>
</feature>
<evidence type="ECO:0000313" key="8">
    <source>
        <dbReference type="Proteomes" id="UP000003597"/>
    </source>
</evidence>
<dbReference type="InterPro" id="IPR041879">
    <property type="entry name" value="YvgL-like_PBP2"/>
</dbReference>
<dbReference type="InterPro" id="IPR005950">
    <property type="entry name" value="ModA"/>
</dbReference>
<keyword evidence="4 6" id="KW-0732">Signal</keyword>
<dbReference type="GO" id="GO:0046872">
    <property type="term" value="F:metal ion binding"/>
    <property type="evidence" value="ECO:0007669"/>
    <property type="project" value="UniProtKB-KW"/>
</dbReference>
<protein>
    <submittedName>
        <fullName evidence="7">Molybdate ABC transporter, periplasmic molybdate-binding protein</fullName>
    </submittedName>
</protein>
<dbReference type="PANTHER" id="PTHR30632:SF0">
    <property type="entry name" value="SULFATE-BINDING PROTEIN"/>
    <property type="match status" value="1"/>
</dbReference>
<gene>
    <name evidence="7" type="ORF">HMPREF0557_01710</name>
</gene>
<dbReference type="Pfam" id="PF13531">
    <property type="entry name" value="SBP_bac_11"/>
    <property type="match status" value="1"/>
</dbReference>
<feature type="binding site" evidence="5">
    <location>
        <position position="174"/>
    </location>
    <ligand>
        <name>molybdate</name>
        <dbReference type="ChEBI" id="CHEBI:36264"/>
    </ligand>
</feature>
<sequence>MKKIAILISCLLVLLVGACANTSEKAKTTTTIHISAAASLKDTMDDVKPLFEKVYPSIKLSFDFGGSGQIRERVESGAPIDGVLLASKKDADTLSNQKLAENTKEFAGNDLVLIEPKNAEQKEGLSLEQLLDNADKIAIGDPESVPAGAYAKQTLENLNLYNTEKAKLVLATDVRQVLSYVEAGNADAGFVYQTDAILSKKVQVKAKIDAKLHDPIAYYSAQVTDSEKKEPTTTFLDFMNKSEAQKILEKYGFKAAD</sequence>
<dbReference type="GO" id="GO:1901359">
    <property type="term" value="F:tungstate binding"/>
    <property type="evidence" value="ECO:0007669"/>
    <property type="project" value="UniProtKB-ARBA"/>
</dbReference>